<dbReference type="SUPFAM" id="SSF52980">
    <property type="entry name" value="Restriction endonuclease-like"/>
    <property type="match status" value="1"/>
</dbReference>
<proteinExistence type="predicted"/>
<accession>A0A3E0HLM4</accession>
<dbReference type="AlphaFoldDB" id="A0A3E0HLM4"/>
<evidence type="ECO:0000313" key="1">
    <source>
        <dbReference type="EMBL" id="REH47349.1"/>
    </source>
</evidence>
<organism evidence="1 2">
    <name type="scientific">Kutzneria buriramensis</name>
    <dbReference type="NCBI Taxonomy" id="1045776"/>
    <lineage>
        <taxon>Bacteria</taxon>
        <taxon>Bacillati</taxon>
        <taxon>Actinomycetota</taxon>
        <taxon>Actinomycetes</taxon>
        <taxon>Pseudonocardiales</taxon>
        <taxon>Pseudonocardiaceae</taxon>
        <taxon>Kutzneria</taxon>
    </lineage>
</organism>
<dbReference type="InterPro" id="IPR011335">
    <property type="entry name" value="Restrct_endonuc-II-like"/>
</dbReference>
<name>A0A3E0HLM4_9PSEU</name>
<dbReference type="EMBL" id="QUNO01000006">
    <property type="protein sequence ID" value="REH47349.1"/>
    <property type="molecule type" value="Genomic_DNA"/>
</dbReference>
<sequence>MRCTLNAVCVEEGNSAVALAVTVGTNPVPVLLTVCQHRPHTVWLVHTTGPRGTADYARRVAAVLGGWFPALTVHLLDVGADAADVTAIRAALRPLAGLPAGWACDYTGGTAVMSVLLAQTHRDAHLAVTGADRPDLRGYWDESGDRVHHDDGTTRRCAVPEGFTLDTIRRLHGYLSAPGPTPCSPALERGPCYARDLCRLAHAVLTGQQPPEVPVDQRDRELIGALLGSGDAAGAALELVVGALLTAAPLVLSRIPAPDEVHLNTKAITAAAPSSGDANELDVLARYGQRVVAISCKNRRNPQGILASALGEINQKARAVYGGATRPALTIIMDKAGESGGPHPAPDELSTLLLGPGMTLRGPHIITEADLRDLLAEVIGLRVGQPRLRPLLAQRFGLVSVAAVVPPAELPTGLDGPVLITTLSGNVLATVASAHRQRPRHVIVLGTPEFRDRVRATDLDAALGAPGATTRFVPIAMTALPALTRTIGALIAGVRGPVVVDVTGGTKTVSVAGYLAVAAASEAGRGDLRLCYTDIWSGSRRWFDGTTEPLGPMDDRIGQLLVAHASRPEAVSFRAVDPAALDVSGEKSPSRVLLARVMARLAALLPTARWYRPTLTLPGRAQDWNWLPPGYLLVTGNRLIGLYGHERLGKSADGLSEALFVDTLVAALGGDIARTLLVTDRDSPDAAYLSARYSQLVRRPFPPRVLTREHAEIVLTSADAAHELLDWLSR</sequence>
<reference evidence="1 2" key="1">
    <citation type="submission" date="2018-08" db="EMBL/GenBank/DDBJ databases">
        <title>Genomic Encyclopedia of Archaeal and Bacterial Type Strains, Phase II (KMG-II): from individual species to whole genera.</title>
        <authorList>
            <person name="Goeker M."/>
        </authorList>
    </citation>
    <scope>NUCLEOTIDE SEQUENCE [LARGE SCALE GENOMIC DNA]</scope>
    <source>
        <strain evidence="1 2">DSM 45791</strain>
    </source>
</reference>
<comment type="caution">
    <text evidence="1">The sequence shown here is derived from an EMBL/GenBank/DDBJ whole genome shotgun (WGS) entry which is preliminary data.</text>
</comment>
<gene>
    <name evidence="1" type="ORF">BCF44_106514</name>
</gene>
<keyword evidence="2" id="KW-1185">Reference proteome</keyword>
<dbReference type="Gene3D" id="3.40.50.10770">
    <property type="entry name" value="Hypothetical protein VC1899 like domain (Restriction endonuclease-like)"/>
    <property type="match status" value="1"/>
</dbReference>
<evidence type="ECO:0000313" key="2">
    <source>
        <dbReference type="Proteomes" id="UP000256269"/>
    </source>
</evidence>
<protein>
    <submittedName>
        <fullName evidence="1">Uncharacterized protein</fullName>
    </submittedName>
</protein>
<dbReference type="Proteomes" id="UP000256269">
    <property type="component" value="Unassembled WGS sequence"/>
</dbReference>